<dbReference type="EMBL" id="CM042015">
    <property type="protein sequence ID" value="KAI3708155.1"/>
    <property type="molecule type" value="Genomic_DNA"/>
</dbReference>
<evidence type="ECO:0000313" key="2">
    <source>
        <dbReference type="Proteomes" id="UP001055811"/>
    </source>
</evidence>
<proteinExistence type="predicted"/>
<organism evidence="1 2">
    <name type="scientific">Cichorium intybus</name>
    <name type="common">Chicory</name>
    <dbReference type="NCBI Taxonomy" id="13427"/>
    <lineage>
        <taxon>Eukaryota</taxon>
        <taxon>Viridiplantae</taxon>
        <taxon>Streptophyta</taxon>
        <taxon>Embryophyta</taxon>
        <taxon>Tracheophyta</taxon>
        <taxon>Spermatophyta</taxon>
        <taxon>Magnoliopsida</taxon>
        <taxon>eudicotyledons</taxon>
        <taxon>Gunneridae</taxon>
        <taxon>Pentapetalae</taxon>
        <taxon>asterids</taxon>
        <taxon>campanulids</taxon>
        <taxon>Asterales</taxon>
        <taxon>Asteraceae</taxon>
        <taxon>Cichorioideae</taxon>
        <taxon>Cichorieae</taxon>
        <taxon>Cichoriinae</taxon>
        <taxon>Cichorium</taxon>
    </lineage>
</organism>
<comment type="caution">
    <text evidence="1">The sequence shown here is derived from an EMBL/GenBank/DDBJ whole genome shotgun (WGS) entry which is preliminary data.</text>
</comment>
<sequence>MKGDVGGKMIIKSKLKWVGLVGLVLSVLSLFTHFLLARYSYTNDSITEYQAITIFSWRPIFENADLSSTVILLNTLFQDLILYSSFIAKCTEDYGAVRRLESLQSHAKPRECYSGLQIPRKTGLYITSFHHNFSTNPWKTWLQIILDAAEIGYLGSFNFFQQPGIDTTAAARTAAPVSQTQVEVAIAAADGDLNVAVEILMIQHVNKQRFYGINGENCGI</sequence>
<keyword evidence="2" id="KW-1185">Reference proteome</keyword>
<accession>A0ACB9ADX7</accession>
<reference evidence="2" key="1">
    <citation type="journal article" date="2022" name="Mol. Ecol. Resour.">
        <title>The genomes of chicory, endive, great burdock and yacon provide insights into Asteraceae palaeo-polyploidization history and plant inulin production.</title>
        <authorList>
            <person name="Fan W."/>
            <person name="Wang S."/>
            <person name="Wang H."/>
            <person name="Wang A."/>
            <person name="Jiang F."/>
            <person name="Liu H."/>
            <person name="Zhao H."/>
            <person name="Xu D."/>
            <person name="Zhang Y."/>
        </authorList>
    </citation>
    <scope>NUCLEOTIDE SEQUENCE [LARGE SCALE GENOMIC DNA]</scope>
    <source>
        <strain evidence="2">cv. Punajuju</strain>
    </source>
</reference>
<gene>
    <name evidence="1" type="ORF">L2E82_37254</name>
</gene>
<reference evidence="1 2" key="2">
    <citation type="journal article" date="2022" name="Mol. Ecol. Resour.">
        <title>The genomes of chicory, endive, great burdock and yacon provide insights into Asteraceae paleo-polyploidization history and plant inulin production.</title>
        <authorList>
            <person name="Fan W."/>
            <person name="Wang S."/>
            <person name="Wang H."/>
            <person name="Wang A."/>
            <person name="Jiang F."/>
            <person name="Liu H."/>
            <person name="Zhao H."/>
            <person name="Xu D."/>
            <person name="Zhang Y."/>
        </authorList>
    </citation>
    <scope>NUCLEOTIDE SEQUENCE [LARGE SCALE GENOMIC DNA]</scope>
    <source>
        <strain evidence="2">cv. Punajuju</strain>
        <tissue evidence="1">Leaves</tissue>
    </source>
</reference>
<evidence type="ECO:0000313" key="1">
    <source>
        <dbReference type="EMBL" id="KAI3708155.1"/>
    </source>
</evidence>
<name>A0ACB9ADX7_CICIN</name>
<dbReference type="Proteomes" id="UP001055811">
    <property type="component" value="Linkage Group LG07"/>
</dbReference>
<protein>
    <submittedName>
        <fullName evidence="1">Uncharacterized protein</fullName>
    </submittedName>
</protein>